<dbReference type="Pfam" id="PF00005">
    <property type="entry name" value="ABC_tran"/>
    <property type="match status" value="1"/>
</dbReference>
<evidence type="ECO:0000313" key="9">
    <source>
        <dbReference type="EMBL" id="GGB27681.1"/>
    </source>
</evidence>
<keyword evidence="4 7" id="KW-0067">ATP-binding</keyword>
<accession>A0A916T273</accession>
<evidence type="ECO:0000256" key="3">
    <source>
        <dbReference type="ARBA" id="ARBA00022741"/>
    </source>
</evidence>
<keyword evidence="6 7" id="KW-0472">Membrane</keyword>
<feature type="domain" description="ABC transporter" evidence="8">
    <location>
        <begin position="17"/>
        <end position="247"/>
    </location>
</feature>
<evidence type="ECO:0000256" key="1">
    <source>
        <dbReference type="ARBA" id="ARBA00022448"/>
    </source>
</evidence>
<name>A0A916T273_9ACTN</name>
<dbReference type="InterPro" id="IPR013611">
    <property type="entry name" value="Transp-assoc_OB_typ2"/>
</dbReference>
<comment type="subunit">
    <text evidence="7">The complex is composed of two ATP-binding proteins (PotA), two transmembrane proteins (PotB and PotC) and a solute-binding protein (PotD).</text>
</comment>
<comment type="caution">
    <text evidence="9">The sequence shown here is derived from an EMBL/GenBank/DDBJ whole genome shotgun (WGS) entry which is preliminary data.</text>
</comment>
<comment type="similarity">
    <text evidence="7">Belongs to the ABC transporter superfamily. Spermidine/putrescine importer (TC 3.A.1.11.1) family.</text>
</comment>
<dbReference type="InterPro" id="IPR027417">
    <property type="entry name" value="P-loop_NTPase"/>
</dbReference>
<sequence>MITNDATAPTGTPPGALSLRGIHKSYGEATAVAGIDLDIAAGEFCSLLGASGCGKTTTLRMIAGFERPDAGTITLDGRDITASPPHRRAVNTVFQNYALFPLMTVADNVAFGLKYRRVRGAEARRRVAEALDIVQLRAHADRRPAQLSGGQQQRVALARALVLRPAVLLLDEPMGALDAALRAQLQLELRSLQRSLGTTFVHVTHDQQEALSMSDRVAVMADGVIHQVGTPHEVYTAPATAYVARFIGHASLVEATVLRVDSEHAVCEAFGTLVHARAATGLSAGPATLMIRPEQITLRDRGAPVDADHNRVDAVVTDVVYLGSSSQVHTRTPDGTRLTVEVTNSAAPVSLTTGSPVQCSFTRDAVRLLPDDVAARPQTDAQLAERINRGNSTSSAVSA</sequence>
<dbReference type="GO" id="GO:0015417">
    <property type="term" value="F:ABC-type polyamine transporter activity"/>
    <property type="evidence" value="ECO:0007669"/>
    <property type="project" value="UniProtKB-EC"/>
</dbReference>
<dbReference type="GO" id="GO:0005524">
    <property type="term" value="F:ATP binding"/>
    <property type="evidence" value="ECO:0007669"/>
    <property type="project" value="UniProtKB-KW"/>
</dbReference>
<keyword evidence="1 7" id="KW-0813">Transport</keyword>
<dbReference type="Pfam" id="PF08402">
    <property type="entry name" value="TOBE_2"/>
    <property type="match status" value="1"/>
</dbReference>
<keyword evidence="5 7" id="KW-1278">Translocase</keyword>
<dbReference type="EC" id="7.6.2.11" evidence="7"/>
<dbReference type="InterPro" id="IPR050093">
    <property type="entry name" value="ABC_SmlMolc_Importer"/>
</dbReference>
<gene>
    <name evidence="7" type="primary">potA</name>
    <name evidence="9" type="ORF">GCM10011489_14840</name>
</gene>
<evidence type="ECO:0000256" key="6">
    <source>
        <dbReference type="ARBA" id="ARBA00023136"/>
    </source>
</evidence>
<keyword evidence="2 7" id="KW-1003">Cell membrane</keyword>
<evidence type="ECO:0000256" key="5">
    <source>
        <dbReference type="ARBA" id="ARBA00022967"/>
    </source>
</evidence>
<dbReference type="GO" id="GO:0043190">
    <property type="term" value="C:ATP-binding cassette (ABC) transporter complex"/>
    <property type="evidence" value="ECO:0007669"/>
    <property type="project" value="InterPro"/>
</dbReference>
<reference evidence="9" key="2">
    <citation type="submission" date="2020-09" db="EMBL/GenBank/DDBJ databases">
        <authorList>
            <person name="Sun Q."/>
            <person name="Zhou Y."/>
        </authorList>
    </citation>
    <scope>NUCLEOTIDE SEQUENCE</scope>
    <source>
        <strain evidence="9">CGMCC 1.12827</strain>
    </source>
</reference>
<dbReference type="PANTHER" id="PTHR42781">
    <property type="entry name" value="SPERMIDINE/PUTRESCINE IMPORT ATP-BINDING PROTEIN POTA"/>
    <property type="match status" value="1"/>
</dbReference>
<dbReference type="InterPro" id="IPR008995">
    <property type="entry name" value="Mo/tungstate-bd_C_term_dom"/>
</dbReference>
<dbReference type="SMART" id="SM00382">
    <property type="entry name" value="AAA"/>
    <property type="match status" value="1"/>
</dbReference>
<organism evidence="9 10">
    <name type="scientific">Gordonia jinhuaensis</name>
    <dbReference type="NCBI Taxonomy" id="1517702"/>
    <lineage>
        <taxon>Bacteria</taxon>
        <taxon>Bacillati</taxon>
        <taxon>Actinomycetota</taxon>
        <taxon>Actinomycetes</taxon>
        <taxon>Mycobacteriales</taxon>
        <taxon>Gordoniaceae</taxon>
        <taxon>Gordonia</taxon>
    </lineage>
</organism>
<protein>
    <recommendedName>
        <fullName evidence="7">Spermidine/putrescine import ATP-binding protein PotA</fullName>
        <ecNumber evidence="7">7.6.2.11</ecNumber>
    </recommendedName>
</protein>
<evidence type="ECO:0000256" key="7">
    <source>
        <dbReference type="RuleBase" id="RU364083"/>
    </source>
</evidence>
<dbReference type="SUPFAM" id="SSF52540">
    <property type="entry name" value="P-loop containing nucleoside triphosphate hydrolases"/>
    <property type="match status" value="1"/>
</dbReference>
<evidence type="ECO:0000256" key="2">
    <source>
        <dbReference type="ARBA" id="ARBA00022475"/>
    </source>
</evidence>
<proteinExistence type="inferred from homology"/>
<dbReference type="Gene3D" id="3.40.50.300">
    <property type="entry name" value="P-loop containing nucleotide triphosphate hydrolases"/>
    <property type="match status" value="1"/>
</dbReference>
<dbReference type="PROSITE" id="PS50893">
    <property type="entry name" value="ABC_TRANSPORTER_2"/>
    <property type="match status" value="1"/>
</dbReference>
<dbReference type="FunFam" id="3.40.50.300:FF:000133">
    <property type="entry name" value="Spermidine/putrescine import ATP-binding protein PotA"/>
    <property type="match status" value="1"/>
</dbReference>
<dbReference type="Proteomes" id="UP000621454">
    <property type="component" value="Unassembled WGS sequence"/>
</dbReference>
<reference evidence="9" key="1">
    <citation type="journal article" date="2014" name="Int. J. Syst. Evol. Microbiol.">
        <title>Complete genome sequence of Corynebacterium casei LMG S-19264T (=DSM 44701T), isolated from a smear-ripened cheese.</title>
        <authorList>
            <consortium name="US DOE Joint Genome Institute (JGI-PGF)"/>
            <person name="Walter F."/>
            <person name="Albersmeier A."/>
            <person name="Kalinowski J."/>
            <person name="Ruckert C."/>
        </authorList>
    </citation>
    <scope>NUCLEOTIDE SEQUENCE</scope>
    <source>
        <strain evidence="9">CGMCC 1.12827</strain>
    </source>
</reference>
<dbReference type="SUPFAM" id="SSF50331">
    <property type="entry name" value="MOP-like"/>
    <property type="match status" value="1"/>
</dbReference>
<keyword evidence="3 7" id="KW-0547">Nucleotide-binding</keyword>
<dbReference type="InterPro" id="IPR017871">
    <property type="entry name" value="ABC_transporter-like_CS"/>
</dbReference>
<evidence type="ECO:0000313" key="10">
    <source>
        <dbReference type="Proteomes" id="UP000621454"/>
    </source>
</evidence>
<evidence type="ECO:0000259" key="8">
    <source>
        <dbReference type="PROSITE" id="PS50893"/>
    </source>
</evidence>
<dbReference type="NCBIfam" id="TIGR01187">
    <property type="entry name" value="potA"/>
    <property type="match status" value="1"/>
</dbReference>
<keyword evidence="10" id="KW-1185">Reference proteome</keyword>
<dbReference type="EMBL" id="BMGC01000007">
    <property type="protein sequence ID" value="GGB27681.1"/>
    <property type="molecule type" value="Genomic_DNA"/>
</dbReference>
<dbReference type="AlphaFoldDB" id="A0A916T273"/>
<dbReference type="Gene3D" id="2.40.50.100">
    <property type="match status" value="1"/>
</dbReference>
<dbReference type="InterPro" id="IPR005893">
    <property type="entry name" value="PotA-like"/>
</dbReference>
<comment type="catalytic activity">
    <reaction evidence="7">
        <text>ATP + H2O + polyamine-[polyamine-binding protein]Side 1 = ADP + phosphate + polyamineSide 2 + [polyamine-binding protein]Side 1.</text>
        <dbReference type="EC" id="7.6.2.11"/>
    </reaction>
</comment>
<comment type="function">
    <text evidence="7">Part of the ABC transporter complex PotABCD involved in spermidine/putrescine import. Responsible for energy coupling to the transport system.</text>
</comment>
<dbReference type="GO" id="GO:0016887">
    <property type="term" value="F:ATP hydrolysis activity"/>
    <property type="evidence" value="ECO:0007669"/>
    <property type="project" value="InterPro"/>
</dbReference>
<dbReference type="InterPro" id="IPR003439">
    <property type="entry name" value="ABC_transporter-like_ATP-bd"/>
</dbReference>
<dbReference type="InterPro" id="IPR003593">
    <property type="entry name" value="AAA+_ATPase"/>
</dbReference>
<dbReference type="PROSITE" id="PS00211">
    <property type="entry name" value="ABC_TRANSPORTER_1"/>
    <property type="match status" value="1"/>
</dbReference>
<evidence type="ECO:0000256" key="4">
    <source>
        <dbReference type="ARBA" id="ARBA00022840"/>
    </source>
</evidence>
<dbReference type="PANTHER" id="PTHR42781:SF4">
    <property type="entry name" value="SPERMIDINE_PUTRESCINE IMPORT ATP-BINDING PROTEIN POTA"/>
    <property type="match status" value="1"/>
</dbReference>
<dbReference type="RefSeq" id="WP_188585953.1">
    <property type="nucleotide sequence ID" value="NZ_BMGC01000007.1"/>
</dbReference>